<feature type="domain" description="Ig-like" evidence="4">
    <location>
        <begin position="4126"/>
        <end position="4200"/>
    </location>
</feature>
<evidence type="ECO:0000313" key="6">
    <source>
        <dbReference type="Proteomes" id="UP000738431"/>
    </source>
</evidence>
<dbReference type="PANTHER" id="PTHR10075:SF100">
    <property type="entry name" value="FASCICLIN-2"/>
    <property type="match status" value="1"/>
</dbReference>
<dbReference type="NCBIfam" id="TIGR02608">
    <property type="entry name" value="delta_60_rpt"/>
    <property type="match status" value="30"/>
</dbReference>
<dbReference type="PROSITE" id="PS50194">
    <property type="entry name" value="FILAMIN_REPEAT"/>
    <property type="match status" value="1"/>
</dbReference>
<dbReference type="InterPro" id="IPR002048">
    <property type="entry name" value="EF_hand_dom"/>
</dbReference>
<feature type="domain" description="Ig-like" evidence="4">
    <location>
        <begin position="4466"/>
        <end position="4546"/>
    </location>
</feature>
<dbReference type="InterPro" id="IPR011044">
    <property type="entry name" value="Quino_amine_DH_bsu"/>
</dbReference>
<dbReference type="PANTHER" id="PTHR10075">
    <property type="entry name" value="BASIGIN RELATED"/>
    <property type="match status" value="1"/>
</dbReference>
<dbReference type="SMART" id="SM00408">
    <property type="entry name" value="IGc2"/>
    <property type="match status" value="12"/>
</dbReference>
<gene>
    <name evidence="5" type="ORF">K1X11_019525</name>
</gene>
<dbReference type="SUPFAM" id="SSF63829">
    <property type="entry name" value="Calcium-dependent phosphotriesterase"/>
    <property type="match status" value="4"/>
</dbReference>
<keyword evidence="6" id="KW-1185">Reference proteome</keyword>
<feature type="domain" description="Ig-like" evidence="4">
    <location>
        <begin position="1683"/>
        <end position="1770"/>
    </location>
</feature>
<dbReference type="Pfam" id="PF13927">
    <property type="entry name" value="Ig_3"/>
    <property type="match status" value="5"/>
</dbReference>
<dbReference type="SUPFAM" id="SSF48726">
    <property type="entry name" value="Immunoglobulin"/>
    <property type="match status" value="14"/>
</dbReference>
<dbReference type="PROSITE" id="PS00018">
    <property type="entry name" value="EF_HAND_1"/>
    <property type="match status" value="1"/>
</dbReference>
<dbReference type="Gene3D" id="2.80.10.50">
    <property type="match status" value="22"/>
</dbReference>
<dbReference type="InterPro" id="IPR017868">
    <property type="entry name" value="Filamin/ABP280_repeat-like"/>
</dbReference>
<keyword evidence="1" id="KW-0393">Immunoglobulin domain</keyword>
<dbReference type="PROSITE" id="PS50222">
    <property type="entry name" value="EF_HAND_2"/>
    <property type="match status" value="1"/>
</dbReference>
<dbReference type="InterPro" id="IPR013431">
    <property type="entry name" value="Delta_60_rpt"/>
</dbReference>
<feature type="domain" description="Ig-like" evidence="4">
    <location>
        <begin position="2580"/>
        <end position="2661"/>
    </location>
</feature>
<protein>
    <submittedName>
        <fullName evidence="5">Immunoglobulin domain-containing protein</fullName>
    </submittedName>
</protein>
<feature type="domain" description="Ig-like" evidence="4">
    <location>
        <begin position="4296"/>
        <end position="4376"/>
    </location>
</feature>
<dbReference type="Pfam" id="PF17164">
    <property type="entry name" value="DUF5122"/>
    <property type="match status" value="38"/>
</dbReference>
<dbReference type="InterPro" id="IPR003598">
    <property type="entry name" value="Ig_sub2"/>
</dbReference>
<dbReference type="InterPro" id="IPR007110">
    <property type="entry name" value="Ig-like_dom"/>
</dbReference>
<sequence length="4876" mass="504937">MSTHLAAFVGRGALRRGRVTTFKLFAGLALLLGLLAGRATAVDLDLAFDADVRKFGSGRAVAVQDDGKVLIGGQFSSINGFAQAGVTRLNADGSRDTDFDVGSTLNGTVTAIVVQPDGKILIGGSFTEFAAGTHNRILRLNADGSLDTSFNAGSGFNGSVLAMVRQDDGKVIVGGGFTTYNGTSQARIVRLNTDGSIDTGFNPGSGANDSVWDLALQSDGKVVVTGSFTAINGTTRNRIARLNSNGSLDTGISFGTGANWGIYAVVIDNDGGFVVGGGFSTLNDTTRRSLGRFTASGALDTEFDPSNGLNGFVADLQLDSAGRVVVAGAFTGVYGDWGSSLPGLLRLQGGAVDEGFSVGYEELILTRSSYVTAIQIAPGDRVVAAGHFYDADSGSAGYVRLASSGALDTTFTRSRGLEVAPAVRTLVQSSQGRYYVGGDFDWIGGAARQNIARFTADAAIDTSFNPSTYYAAMDFDGLVTAIVERSDGQVWAFGTFSHVANSAGSTTSWEYAGAVRFAPYGDIQSSYDGSISVEGGYVGHATTDSTGRLILAGNFTGINGTARAGVARVSETGVLDTTFAPGSGPADGSISGVDVLSNDDVLVSGSFTNFSGAGEAYLVRLSATNGAVDTTFAGNTVFNGIVNSVAVLANDQIVVGGNFTSSGGYTVNGIDRLNTDGTSDPNFLPGAGAAGTYPYVYAARPDSSGRIVVAGTYTSLRGEARPGGLGRMTANGPLDPLFDDTSLDGGYASDSLTLPDGKILVRGSFTGINGEPRVALARFHGGWVLRGGLDSAFDGAQLATNTVRGVLPATDGGYWIFGDFTTIAGQTRNRIAKLDRFGLLDPSFAPVNGFNGNVNGARLLADGGMLVWGQFSSYEGAVSYGVAKLTATGARDESFTPPVLNGAAFTVAPYGADQWLVGGNFSNAGGTAAGGLVRLNADGSRDTSLVVPSGTAGTVQALAVSDAGAIYVGGSFTQFAGQPAAGLVRLSSTGAIDETFAPGEGSAVWALHLDADGGIWVGGDFASWDGTGPRGLVRLLADGSMDTDFMGGLGSGIYSGVRVLSALPDGRVFVGGRFTALGGGERRGLARVYPSGTIDPYFDIGEGFNNEVMALTPLADGRLAVGGSFTQVRGEARNRVAVIYAGDDAPPFIADDAVITREIDPGEDLTLSYALIEGMSYQWYRDGVRLPEEVGHELVITDAGLEDIGLYTVRFSNGAGEYVNAGTQVIVRLAPAVSSAPVNTAVGYGANATFAVGVVGPGPFTYAWYRDGELIAGADESTLTVGDVGDGDFGASFYAVVTNAYGSITTGAVSLDFDSTAVPGALREVYSDVLPQNQYARVALRTPDGSTYLGGSGFLIRLRPDGSVDDSFSTNFTSLTVEQIALQSDGKLVVGGYLWPAGGSPQDLVRLLPSGAVDPTFESPRFNGVSDINALLLQTDGKIIVAGRFFSIGGVDRQHVARFNTDGSLDEGFGPSDDTDGPSDEIASAQLDGDKLIVAGTFATWGGTTVNHLARLNANGSLDTSFGGGLRANDDIAEIIPAPGGTWLIRGVFTTYGGVARPKIARLLNSGALDTTFSPGSGPESTSSFSTGSISGMAVESNGSIVVVGGFSSFNGWPAQNSVRLTSTGAIDTEWATPIGTFSFTNLLQLSDGTLLAGGTFDLDFDSTTDYARSVRILSGVYPPQAPAITWQTEGYANAVDAGSVRVLTALASGPGELQFQWYRDGQPVIDSTLVTGATTGRLSLRSLLPTDAGSYVLRVTSAENGFVESAPITIDVGAVPTGLGSADPTWSVDTAAFDPHAFTYGPDGSIYYVSGRSGSGYQVNKLNADGITVPLSEFNPGVSANNVIQAVALQSDGKVVIGGNFVTLDGTDRPYLARLNADGSLDTSFQSTVDGAVRSLRVLPDNRILVGGSFNTISGTSRRGLARLNANGSYDASFGDYHNLNSVLQVELSNDGSRIFAMGTNSTAGRMELVRLESNGTLSPGFNTIYTPFNQLNSFAQDASGRIYVGGYFTSVSDVTVRGLARLSATGVVDTSFGPVNSAGPGGTVTGILAAPDGFLYVAGTFGTWDGFALGGLVRLDANGQLDLAFPADGLQRVRSVSEARLDWTDTGKLLLAGDYSYAPKRGFVRFNVDGGPTGALQVIDASGDRAVVEGVDVALYARVVGGGPITYQWSLNGVDLVGAIGPQLLLDNPTQDQAGVYTLTATNGLGSVTADMTVGFLGADPLSPIPGIAMNTGIGGNAAGVTKLSDGSRIVYGSFSSFEGVTLRGIAKLRPDGSLDSSFNNNLPFSTTSANNVYQIIEEPSGTLLVLGRYLYLPDNSRLLVVRLNANGTLAQTLVQDGDLGNFRQAYAIARLADGGILLAGFFAEFKGTAVSNLIKLHANGTLDTSFLPGGVVSTANNIFEDASGRFYVTGTFTSIGGQTVPRTLMIRLNANGTWDESFAVTELAYSPTRVVFGPQGELYASGNQVLATIDGEGQRLVRLSADGALDRSFKTEFSSIYTFAMDPLDRLVVVGQLPVATPNTRLARLLNNGSIDRSVVMTGSATYLERDGDNLLILTSGNVNNVYVRGISLLNAGGAEPFALVETPQGGNYIPGNAVTLGVGVRGADQATYQWYHDGEVIAGATDPALFIPSFAPSDAGAYTLDITVDGETSTTDPVDLTVRSNAGRAGEIDLTWGVGGSAYSLGGVGEDAAGNLYAFNYSPASGIGARVLVAWDELGQERTDFTLDARFTSGTVRGLYGLPDGKLLVFGQSLRIDTTNTAIVRLLADGTIDSTFDYTRFTSHNIMRVTPMEDGRLFLLGSGLAGINANFAIVDTDGTLDGTMNPMTGVSVSDAAPAGDGKWWVRGNYLLPDSNNTRVYVWRINADGSFDSSYAGLRARYSESIQSIAAAPDGAVYVLSYHYPSGLPNVYTVRKLLPDGTFDASFNTNRFEGTSATAQVPIGGMASDSQGRLVLTGNFRSYDGVARNRVLRLLPDGSADPSFVSVGTDAPTASSSYPNFLFIAETAERILVFQQTLSGFGNVTDRSGLYALHNGEIDPAATPELTASAAAVAAYAYEPVSLGLPVYAPADATVQWFKDGSPIAGAVSWGLSWWAVPTEAAGAYHATITTAGGSLTTPSVSLSVERPVYSGALSSNNAGATVDSRIELTETLPDGRVFVVARHGAFVDGAGPYQLFFLNPDGTLDHGLPTTLNNTQENRYVYAVEIDDNGRIYLGGLFTTVNGQSRANLVRLLPDGSIDSSFAIGTGPNSAVRGLAFDGDGKLLAAGQFSQWNGQTSHSGTSNSLRYLVRLNSDGSLDPTLAMGTGFNNYLFDVAVDAEGGILVGGYQNLFNGFTSRYLSRLTADGSIDALFSPVINNVVQRIRIEPETDRIGIQGTFTSVDSTASRGFAWLNADGTLNQAFNIPVSPSSLDVAADGSVYYTSGYYPYRMRPDGTADSAFSAGNNTRGYFEGENNSQVTLRGIAATGNQVLVFGDFVEAGEIERVALAWLEATDGAEAQPLSWVSAPTNISTVPGGRAVWTSQVSSTGGGTVTYTWTKDGLPGQVLSTGSSLSVNNVTAADAGTYRLVVDNGLATLTAVVQLSVGDAIGSGPGSPRIDFFSEQAATNDRSVLRLLDGSLLLVGGTSIRRVDAYGATVPGYTPLIADNQIVGAEQGPDGALYVWGSFETIGGHATAGLARFTANGTVDTGFVSPFTGLGVPGINAVAPLAAAGDGLYIVWSGNLELDVAGTPTLGLARLLGNGDVDTSFNPNGGVEGTVQSMLVQPDGRPVIVGNFTAIGAASRSGVARLNADGSLDTSFNNIAVSNVQRIHRLPDGRFLIGGSFTTVDGLGRPRLARLDANGFVDQSFGPLGFDFNNVYAFAVRPDGRIVVAGYLGSGAAITTQIAQFLPDGSLDTTFDSSFTYQRTTGSYNQASITDLEVLANGDIAVMGNLILISNEVSRTGLARIHGTPLAPGFFGAPRGPRSAGAEGSVTYTADAYGSGALTYQWRKDGTPIDGGTDSTLELSALTAADAGDYDVIVTSDLGSATSPAATLEIVAPPTITSDPIDVAVPLGEPASFAVAYSASGVATVQWFFNDDPIVGATGDTLNLTAVTLDDAGDYTAAVTNEVGTTVSASATLTVQTAPEISVAPVGGTFDPAATVELSVEATGNPMPTYQWFKDGEAITDAMAATLTLTGVTRADAGSYTVTVTNVVDAVTSGPAVVVVNYAPGITSQPVDVDAVEGDRVELSVIADGLPAPTYQWFFNGGELFGRTDATLVIDSANAGHNGFYTVEVTNAFGSDTSDPAEVVVAFAPIVISHPTDTTVNAGSTLELSAQVIGLPTPTLQWRFNGTPIDGATGSTLTVPNAQPADAGSYDVVYQNSQGSGTTNAALVTVNYAPAITTQPTPVTLNAGQGTSFSVAFTGHPTPTVQWFFNGEAIAGATGPSLALSDLQAADAGDYHAVVTNARGSATSDVATLTVQTAPVINEQPISETVNRGKPVSFTVVAEGLPTPTYQWRKDGAPISGATAATYAIAEVQADDAGSYDVVVTNAVGSVTSAAATLTVNVGPEITTQPQDAVVLVGDDVTLSVSATGGDPLTYQWRKDGTPIPGATSSTFELFAVTEDDLGDYDVVVTDPVDSVTSNVALVVVAEVVATHSVREGAYVPGGTITIDVVVEYSAAVTSLQMPVLLPAEVGGEAWSYVSGSGAQFFPGGEASLFASWSGGGLPQSAFDFSYTLNVPSAAAGDYELTAWFNIGVAGETLQDMVTPDPLMLTKMPATHSADSDANFELSLSELLRVIELYNTRLGTARTGRYVPAEGTEDGFASDPTTAAGTPPAFTTFHSADSNRDGELSLSELLRVIELYNTRDGTTRTGRYHVSPGTEDGFAAGPGAN</sequence>
<feature type="domain" description="EF-hand" evidence="3">
    <location>
        <begin position="4824"/>
        <end position="4850"/>
    </location>
</feature>
<evidence type="ECO:0000313" key="5">
    <source>
        <dbReference type="EMBL" id="WRQ87010.1"/>
    </source>
</evidence>
<feature type="domain" description="Ig-like" evidence="4">
    <location>
        <begin position="4041"/>
        <end position="4121"/>
    </location>
</feature>
<dbReference type="RefSeq" id="WP_221029575.1">
    <property type="nucleotide sequence ID" value="NZ_CP139781.1"/>
</dbReference>
<dbReference type="Proteomes" id="UP000738431">
    <property type="component" value="Chromosome"/>
</dbReference>
<proteinExistence type="predicted"/>
<dbReference type="Gene3D" id="2.60.40.10">
    <property type="entry name" value="Immunoglobulins"/>
    <property type="match status" value="14"/>
</dbReference>
<name>A0ABZ1C5S8_9BACT</name>
<dbReference type="SUPFAM" id="SSF101898">
    <property type="entry name" value="NHL repeat"/>
    <property type="match status" value="2"/>
</dbReference>
<feature type="domain" description="Ig-like" evidence="4">
    <location>
        <begin position="4381"/>
        <end position="4461"/>
    </location>
</feature>
<dbReference type="CDD" id="cd00096">
    <property type="entry name" value="Ig"/>
    <property type="match status" value="3"/>
</dbReference>
<evidence type="ECO:0000259" key="3">
    <source>
        <dbReference type="PROSITE" id="PS50222"/>
    </source>
</evidence>
<dbReference type="Pfam" id="PF07679">
    <property type="entry name" value="I-set"/>
    <property type="match status" value="2"/>
</dbReference>
<feature type="domain" description="Ig-like" evidence="4">
    <location>
        <begin position="4551"/>
        <end position="4630"/>
    </location>
</feature>
<evidence type="ECO:0000256" key="2">
    <source>
        <dbReference type="SAM" id="MobiDB-lite"/>
    </source>
</evidence>
<reference evidence="5 6" key="2">
    <citation type="submission" date="2023-12" db="EMBL/GenBank/DDBJ databases">
        <title>Description of an unclassified Opitutus bacterium of Verrucomicrobiota.</title>
        <authorList>
            <person name="Zhang D.-F."/>
        </authorList>
    </citation>
    <scope>NUCLEOTIDE SEQUENCE [LARGE SCALE GENOMIC DNA]</scope>
    <source>
        <strain evidence="5 6">WL0086</strain>
    </source>
</reference>
<dbReference type="InterPro" id="IPR013783">
    <property type="entry name" value="Ig-like_fold"/>
</dbReference>
<evidence type="ECO:0000256" key="1">
    <source>
        <dbReference type="ARBA" id="ARBA00023319"/>
    </source>
</evidence>
<feature type="domain" description="Ig-like" evidence="4">
    <location>
        <begin position="3500"/>
        <end position="3583"/>
    </location>
</feature>
<feature type="domain" description="Ig-like" evidence="4">
    <location>
        <begin position="3955"/>
        <end position="4036"/>
    </location>
</feature>
<dbReference type="InterPro" id="IPR018247">
    <property type="entry name" value="EF_Hand_1_Ca_BS"/>
</dbReference>
<dbReference type="SUPFAM" id="SSF50969">
    <property type="entry name" value="YVTN repeat-like/Quinoprotein amine dehydrogenase"/>
    <property type="match status" value="1"/>
</dbReference>
<dbReference type="EMBL" id="CP139781">
    <property type="protein sequence ID" value="WRQ87010.1"/>
    <property type="molecule type" value="Genomic_DNA"/>
</dbReference>
<dbReference type="InterPro" id="IPR013098">
    <property type="entry name" value="Ig_I-set"/>
</dbReference>
<dbReference type="PROSITE" id="PS50835">
    <property type="entry name" value="IG_LIKE"/>
    <property type="match status" value="11"/>
</dbReference>
<dbReference type="InterPro" id="IPR003599">
    <property type="entry name" value="Ig_sub"/>
</dbReference>
<accession>A0ABZ1C5S8</accession>
<dbReference type="InterPro" id="IPR036179">
    <property type="entry name" value="Ig-like_dom_sf"/>
</dbReference>
<organism evidence="5 6">
    <name type="scientific">Actomonas aquatica</name>
    <dbReference type="NCBI Taxonomy" id="2866162"/>
    <lineage>
        <taxon>Bacteria</taxon>
        <taxon>Pseudomonadati</taxon>
        <taxon>Verrucomicrobiota</taxon>
        <taxon>Opitutia</taxon>
        <taxon>Opitutales</taxon>
        <taxon>Opitutaceae</taxon>
        <taxon>Actomonas</taxon>
    </lineage>
</organism>
<feature type="region of interest" description="Disordered" evidence="2">
    <location>
        <begin position="4855"/>
        <end position="4876"/>
    </location>
</feature>
<evidence type="ECO:0000259" key="4">
    <source>
        <dbReference type="PROSITE" id="PS50835"/>
    </source>
</evidence>
<feature type="domain" description="Ig-like" evidence="4">
    <location>
        <begin position="4211"/>
        <end position="4293"/>
    </location>
</feature>
<dbReference type="SMART" id="SM00409">
    <property type="entry name" value="IG"/>
    <property type="match status" value="14"/>
</dbReference>
<reference evidence="5 6" key="1">
    <citation type="submission" date="2021-08" db="EMBL/GenBank/DDBJ databases">
        <authorList>
            <person name="Zhang D."/>
            <person name="Zhang A."/>
            <person name="Wang L."/>
        </authorList>
    </citation>
    <scope>NUCLEOTIDE SEQUENCE [LARGE SCALE GENOMIC DNA]</scope>
    <source>
        <strain evidence="5 6">WL0086</strain>
    </source>
</reference>